<protein>
    <submittedName>
        <fullName evidence="1">Polyketide cyclase</fullName>
    </submittedName>
</protein>
<sequence length="112" mass="12586">MEALRDTRTWPDWSPAIGAVESEDRYVRAGTRGRVRVAGVWVPFRLTSYSGRRWEWRVAGIPATGHRVEGYAGDADRCRVVIEVPLVAAGYVPVCRRALDRFAGLVEGDRTR</sequence>
<keyword evidence="2" id="KW-1185">Reference proteome</keyword>
<dbReference type="SUPFAM" id="SSF55961">
    <property type="entry name" value="Bet v1-like"/>
    <property type="match status" value="1"/>
</dbReference>
<accession>A0A256IB95</accession>
<gene>
    <name evidence="1" type="ORF">DJ70_16110</name>
</gene>
<dbReference type="EMBL" id="NHPJ01000141">
    <property type="protein sequence ID" value="OYR53566.1"/>
    <property type="molecule type" value="Genomic_DNA"/>
</dbReference>
<dbReference type="AlphaFoldDB" id="A0A256IB95"/>
<organism evidence="1 2">
    <name type="scientific">Halorubrum halodurans</name>
    <dbReference type="NCBI Taxonomy" id="1383851"/>
    <lineage>
        <taxon>Archaea</taxon>
        <taxon>Methanobacteriati</taxon>
        <taxon>Methanobacteriota</taxon>
        <taxon>Stenosarchaea group</taxon>
        <taxon>Halobacteria</taxon>
        <taxon>Halobacteriales</taxon>
        <taxon>Haloferacaceae</taxon>
        <taxon>Halorubrum</taxon>
    </lineage>
</organism>
<dbReference type="InterPro" id="IPR023393">
    <property type="entry name" value="START-like_dom_sf"/>
</dbReference>
<evidence type="ECO:0000313" key="1">
    <source>
        <dbReference type="EMBL" id="OYR53566.1"/>
    </source>
</evidence>
<dbReference type="Proteomes" id="UP000216308">
    <property type="component" value="Unassembled WGS sequence"/>
</dbReference>
<evidence type="ECO:0000313" key="2">
    <source>
        <dbReference type="Proteomes" id="UP000216308"/>
    </source>
</evidence>
<proteinExistence type="predicted"/>
<reference evidence="1 2" key="1">
    <citation type="journal article" date="2014" name="Front. Microbiol.">
        <title>Population and genomic analysis of the genus Halorubrum.</title>
        <authorList>
            <person name="Fullmer M.S."/>
            <person name="Soucy S.M."/>
            <person name="Swithers K.S."/>
            <person name="Makkay A.M."/>
            <person name="Wheeler R."/>
            <person name="Ventosa A."/>
            <person name="Gogarten J.P."/>
            <person name="Papke R.T."/>
        </authorList>
    </citation>
    <scope>NUCLEOTIDE SEQUENCE [LARGE SCALE GENOMIC DNA]</scope>
    <source>
        <strain evidence="1 2">Cb34</strain>
    </source>
</reference>
<dbReference type="Gene3D" id="3.30.530.20">
    <property type="match status" value="1"/>
</dbReference>
<dbReference type="OrthoDB" id="66844at2157"/>
<name>A0A256IB95_9EURY</name>
<comment type="caution">
    <text evidence="1">The sequence shown here is derived from an EMBL/GenBank/DDBJ whole genome shotgun (WGS) entry which is preliminary data.</text>
</comment>